<protein>
    <submittedName>
        <fullName evidence="1">Uncharacterized protein</fullName>
    </submittedName>
</protein>
<evidence type="ECO:0000313" key="2">
    <source>
        <dbReference type="Proteomes" id="UP000287651"/>
    </source>
</evidence>
<sequence>RPIDPFSPHRLLFSLSLRSNSLQKATLYIHSWAGFNLQSFPQTSVLVLVFKERSSQNESKQMFLGWCFYTISRPDLRFDNQTIMISHIWSRNGIKNMDISEIKISWKQNNCLIDSID</sequence>
<feature type="non-terminal residue" evidence="1">
    <location>
        <position position="1"/>
    </location>
</feature>
<organism evidence="1 2">
    <name type="scientific">Ensete ventricosum</name>
    <name type="common">Abyssinian banana</name>
    <name type="synonym">Musa ensete</name>
    <dbReference type="NCBI Taxonomy" id="4639"/>
    <lineage>
        <taxon>Eukaryota</taxon>
        <taxon>Viridiplantae</taxon>
        <taxon>Streptophyta</taxon>
        <taxon>Embryophyta</taxon>
        <taxon>Tracheophyta</taxon>
        <taxon>Spermatophyta</taxon>
        <taxon>Magnoliopsida</taxon>
        <taxon>Liliopsida</taxon>
        <taxon>Zingiberales</taxon>
        <taxon>Musaceae</taxon>
        <taxon>Ensete</taxon>
    </lineage>
</organism>
<dbReference type="Proteomes" id="UP000287651">
    <property type="component" value="Unassembled WGS sequence"/>
</dbReference>
<dbReference type="EMBL" id="AMZH03006653">
    <property type="protein sequence ID" value="RRT63287.1"/>
    <property type="molecule type" value="Genomic_DNA"/>
</dbReference>
<reference evidence="1 2" key="1">
    <citation type="journal article" date="2014" name="Agronomy (Basel)">
        <title>A Draft Genome Sequence for Ensete ventricosum, the Drought-Tolerant Tree Against Hunger.</title>
        <authorList>
            <person name="Harrison J."/>
            <person name="Moore K.A."/>
            <person name="Paszkiewicz K."/>
            <person name="Jones T."/>
            <person name="Grant M."/>
            <person name="Ambacheew D."/>
            <person name="Muzemil S."/>
            <person name="Studholme D.J."/>
        </authorList>
    </citation>
    <scope>NUCLEOTIDE SEQUENCE [LARGE SCALE GENOMIC DNA]</scope>
</reference>
<name>A0A426ZH25_ENSVE</name>
<evidence type="ECO:0000313" key="1">
    <source>
        <dbReference type="EMBL" id="RRT63287.1"/>
    </source>
</evidence>
<accession>A0A426ZH25</accession>
<proteinExistence type="predicted"/>
<comment type="caution">
    <text evidence="1">The sequence shown here is derived from an EMBL/GenBank/DDBJ whole genome shotgun (WGS) entry which is preliminary data.</text>
</comment>
<dbReference type="AlphaFoldDB" id="A0A426ZH25"/>
<gene>
    <name evidence="1" type="ORF">B296_00042813</name>
</gene>